<keyword evidence="1" id="KW-0472">Membrane</keyword>
<dbReference type="Proteomes" id="UP000034921">
    <property type="component" value="Unassembled WGS sequence"/>
</dbReference>
<comment type="caution">
    <text evidence="2">The sequence shown here is derived from an EMBL/GenBank/DDBJ whole genome shotgun (WGS) entry which is preliminary data.</text>
</comment>
<evidence type="ECO:0000313" key="3">
    <source>
        <dbReference type="Proteomes" id="UP000034921"/>
    </source>
</evidence>
<evidence type="ECO:0000256" key="1">
    <source>
        <dbReference type="SAM" id="Phobius"/>
    </source>
</evidence>
<accession>A0A0F8LSG5</accession>
<protein>
    <submittedName>
        <fullName evidence="2">Uncharacterized protein</fullName>
    </submittedName>
</protein>
<keyword evidence="1" id="KW-0812">Transmembrane</keyword>
<dbReference type="PATRIC" id="fig|2209.50.peg.4192"/>
<sequence length="76" mass="8817">MGICWRNLLATGTKTVLIKNIVKNNILIPNLFFVVMFLPRTFCSRGRIKQALNIHKANTNSCLRAKWGSNWIWKIE</sequence>
<dbReference type="EMBL" id="JJQE01000071">
    <property type="protein sequence ID" value="KKH29398.1"/>
    <property type="molecule type" value="Genomic_DNA"/>
</dbReference>
<keyword evidence="1" id="KW-1133">Transmembrane helix</keyword>
<name>A0A0F8LSG5_METMZ</name>
<evidence type="ECO:0000313" key="2">
    <source>
        <dbReference type="EMBL" id="KKH29398.1"/>
    </source>
</evidence>
<gene>
    <name evidence="2" type="ORF">DU60_19555</name>
</gene>
<proteinExistence type="predicted"/>
<dbReference type="AlphaFoldDB" id="A0A0F8LSG5"/>
<reference evidence="2 3" key="1">
    <citation type="journal article" date="2015" name="ISME J.">
        <title>Genomic and phenotypic differentiation among Methanosarcina mazei populations from Columbia River sediment.</title>
        <authorList>
            <person name="Youngblut N.D."/>
            <person name="Wirth J.S."/>
            <person name="Henriksen J.R."/>
            <person name="Smith M."/>
            <person name="Simon H."/>
            <person name="Metcalf W.W."/>
            <person name="Whitaker R.J."/>
        </authorList>
    </citation>
    <scope>NUCLEOTIDE SEQUENCE [LARGE SCALE GENOMIC DNA]</scope>
    <source>
        <strain evidence="2 3">1.F.M.0.5</strain>
    </source>
</reference>
<feature type="transmembrane region" description="Helical" evidence="1">
    <location>
        <begin position="26"/>
        <end position="43"/>
    </location>
</feature>
<organism evidence="2 3">
    <name type="scientific">Methanosarcina mazei</name>
    <name type="common">Methanosarcina frisia</name>
    <dbReference type="NCBI Taxonomy" id="2209"/>
    <lineage>
        <taxon>Archaea</taxon>
        <taxon>Methanobacteriati</taxon>
        <taxon>Methanobacteriota</taxon>
        <taxon>Stenosarchaea group</taxon>
        <taxon>Methanomicrobia</taxon>
        <taxon>Methanosarcinales</taxon>
        <taxon>Methanosarcinaceae</taxon>
        <taxon>Methanosarcina</taxon>
    </lineage>
</organism>